<organism evidence="2 3">
    <name type="scientific">Streptomyces botrytidirepellens</name>
    <dbReference type="NCBI Taxonomy" id="2486417"/>
    <lineage>
        <taxon>Bacteria</taxon>
        <taxon>Bacillati</taxon>
        <taxon>Actinomycetota</taxon>
        <taxon>Actinomycetes</taxon>
        <taxon>Kitasatosporales</taxon>
        <taxon>Streptomycetaceae</taxon>
        <taxon>Streptomyces</taxon>
    </lineage>
</organism>
<dbReference type="Proteomes" id="UP000275401">
    <property type="component" value="Unassembled WGS sequence"/>
</dbReference>
<evidence type="ECO:0000256" key="1">
    <source>
        <dbReference type="SAM" id="MobiDB-lite"/>
    </source>
</evidence>
<reference evidence="2 3" key="1">
    <citation type="submission" date="2018-11" db="EMBL/GenBank/DDBJ databases">
        <title>The Potential of Streptomyces as Biocontrol Agents against the Tomato grey mould, Botrytis cinerea (Gray mold) Frontiers in Microbiology.</title>
        <authorList>
            <person name="Li D."/>
        </authorList>
    </citation>
    <scope>NUCLEOTIDE SEQUENCE [LARGE SCALE GENOMIC DNA]</scope>
    <source>
        <strain evidence="2 3">NEAU-LD23</strain>
    </source>
</reference>
<protein>
    <submittedName>
        <fullName evidence="2">Uncharacterized protein</fullName>
    </submittedName>
</protein>
<evidence type="ECO:0000313" key="3">
    <source>
        <dbReference type="Proteomes" id="UP000275401"/>
    </source>
</evidence>
<gene>
    <name evidence="2" type="ORF">EEJ42_49365</name>
</gene>
<feature type="region of interest" description="Disordered" evidence="1">
    <location>
        <begin position="83"/>
        <end position="102"/>
    </location>
</feature>
<evidence type="ECO:0000313" key="2">
    <source>
        <dbReference type="EMBL" id="RNF77882.1"/>
    </source>
</evidence>
<dbReference type="EMBL" id="RIBZ01000883">
    <property type="protein sequence ID" value="RNF77882.1"/>
    <property type="molecule type" value="Genomic_DNA"/>
</dbReference>
<feature type="compositionally biased region" description="Basic and acidic residues" evidence="1">
    <location>
        <begin position="87"/>
        <end position="102"/>
    </location>
</feature>
<dbReference type="AlphaFoldDB" id="A0A3M8SFZ0"/>
<sequence>MTVHDDGRTLLLTCYRDIRPYGWPHVDLFLHDSDGRELNWVHWAATEEGPDGADAACAAAEPTLRRTTPWRHGIRADGSDYWTAHAEWNEQPDRTDSQEEAE</sequence>
<accession>A0A3M8SFZ0</accession>
<proteinExistence type="predicted"/>
<keyword evidence="3" id="KW-1185">Reference proteome</keyword>
<dbReference type="RefSeq" id="WP_123108671.1">
    <property type="nucleotide sequence ID" value="NZ_RIBZ01000883.1"/>
</dbReference>
<name>A0A3M8SFZ0_9ACTN</name>
<comment type="caution">
    <text evidence="2">The sequence shown here is derived from an EMBL/GenBank/DDBJ whole genome shotgun (WGS) entry which is preliminary data.</text>
</comment>